<reference evidence="7 8" key="1">
    <citation type="submission" date="2012-05" db="EMBL/GenBank/DDBJ databases">
        <title>Recombination and specialization in a pathogen metapopulation.</title>
        <authorList>
            <person name="Gardiner A."/>
            <person name="Kemen E."/>
            <person name="Schultz-Larsen T."/>
            <person name="MacLean D."/>
            <person name="Van Oosterhout C."/>
            <person name="Jones J.D.G."/>
        </authorList>
    </citation>
    <scope>NUCLEOTIDE SEQUENCE [LARGE SCALE GENOMIC DNA]</scope>
    <source>
        <strain evidence="7 8">Ac Nc2</strain>
    </source>
</reference>
<comment type="pathway">
    <text evidence="5">Pheromone biosynthesis.</text>
</comment>
<protein>
    <recommendedName>
        <fullName evidence="9">Farnesyl pyrophosphate synthase</fullName>
    </recommendedName>
</protein>
<organism evidence="7 8">
    <name type="scientific">Albugo candida</name>
    <dbReference type="NCBI Taxonomy" id="65357"/>
    <lineage>
        <taxon>Eukaryota</taxon>
        <taxon>Sar</taxon>
        <taxon>Stramenopiles</taxon>
        <taxon>Oomycota</taxon>
        <taxon>Peronosporomycetes</taxon>
        <taxon>Albuginales</taxon>
        <taxon>Albuginaceae</taxon>
        <taxon>Albugo</taxon>
    </lineage>
</organism>
<comment type="caution">
    <text evidence="7">The sequence shown here is derived from an EMBL/GenBank/DDBJ whole genome shotgun (WGS) entry which is preliminary data.</text>
</comment>
<dbReference type="InterPro" id="IPR039702">
    <property type="entry name" value="FPS1-like"/>
</dbReference>
<evidence type="ECO:0000256" key="3">
    <source>
        <dbReference type="ARBA" id="ARBA00022723"/>
    </source>
</evidence>
<keyword evidence="8" id="KW-1185">Reference proteome</keyword>
<dbReference type="SUPFAM" id="SSF48576">
    <property type="entry name" value="Terpenoid synthases"/>
    <property type="match status" value="1"/>
</dbReference>
<evidence type="ECO:0000256" key="4">
    <source>
        <dbReference type="ARBA" id="ARBA00022842"/>
    </source>
</evidence>
<dbReference type="InterPro" id="IPR033749">
    <property type="entry name" value="Polyprenyl_synt_CS"/>
</dbReference>
<dbReference type="GO" id="GO:0004337">
    <property type="term" value="F:(2E,6E)-farnesyl diphosphate synthase activity"/>
    <property type="evidence" value="ECO:0007669"/>
    <property type="project" value="TreeGrafter"/>
</dbReference>
<dbReference type="Gene3D" id="1.10.600.10">
    <property type="entry name" value="Farnesyl Diphosphate Synthase"/>
    <property type="match status" value="1"/>
</dbReference>
<keyword evidence="2 6" id="KW-0808">Transferase</keyword>
<accession>A0A024GRX7</accession>
<dbReference type="GO" id="GO:0042811">
    <property type="term" value="P:pheromone biosynthetic process"/>
    <property type="evidence" value="ECO:0007669"/>
    <property type="project" value="UniProtKB-ARBA"/>
</dbReference>
<dbReference type="SFLD" id="SFLDS00005">
    <property type="entry name" value="Isoprenoid_Synthase_Type_I"/>
    <property type="match status" value="1"/>
</dbReference>
<dbReference type="InterPro" id="IPR008949">
    <property type="entry name" value="Isoprenoid_synthase_dom_sf"/>
</dbReference>
<proteinExistence type="inferred from homology"/>
<sequence>MATEAEHQAFMDIWVELKNEVLENMLQRHGMPIDAKKWVQDFIEYNCAGGKLNRGLSLLQCSQILFGTQMTTEVCRKVCILGWCIEWLQASCLVIDDIMDQSAVRRGRPCWYRHSKVKMIAINDSFLLVSIVFQLIRNHFHGEDYYADLIDLFRDVIERTELGQLLDATCQPHNEKPDLSRFTMDRYKKIVTYKTTFYTFYMPVACAMLLRGLNDRELHQIARTYCIEIGIYFQIQDDFLDCYGDPAIIGKTGTDIQENKCTWLVVQACMRLNHEQKVRLRDNYGRSDPSSIERIKKLYNELKLPSVYEEYEQSAYQSIYQRIAETDKLPAQMFIFLLQRIYKRDK</sequence>
<dbReference type="STRING" id="65357.A0A024GRX7"/>
<evidence type="ECO:0000313" key="7">
    <source>
        <dbReference type="EMBL" id="CCI49531.1"/>
    </source>
</evidence>
<evidence type="ECO:0000313" key="8">
    <source>
        <dbReference type="Proteomes" id="UP000053237"/>
    </source>
</evidence>
<gene>
    <name evidence="7" type="ORF">BN9_108690</name>
</gene>
<dbReference type="InterPro" id="IPR000092">
    <property type="entry name" value="Polyprenyl_synt"/>
</dbReference>
<dbReference type="GO" id="GO:0046872">
    <property type="term" value="F:metal ion binding"/>
    <property type="evidence" value="ECO:0007669"/>
    <property type="project" value="UniProtKB-KW"/>
</dbReference>
<dbReference type="CDD" id="cd00685">
    <property type="entry name" value="Trans_IPPS_HT"/>
    <property type="match status" value="1"/>
</dbReference>
<name>A0A024GRX7_9STRA</name>
<dbReference type="InParanoid" id="A0A024GRX7"/>
<comment type="cofactor">
    <cofactor evidence="1">
        <name>Mg(2+)</name>
        <dbReference type="ChEBI" id="CHEBI:18420"/>
    </cofactor>
</comment>
<dbReference type="PANTHER" id="PTHR11525">
    <property type="entry name" value="FARNESYL-PYROPHOSPHATE SYNTHETASE"/>
    <property type="match status" value="1"/>
</dbReference>
<evidence type="ECO:0000256" key="1">
    <source>
        <dbReference type="ARBA" id="ARBA00001946"/>
    </source>
</evidence>
<dbReference type="AlphaFoldDB" id="A0A024GRX7"/>
<evidence type="ECO:0000256" key="6">
    <source>
        <dbReference type="RuleBase" id="RU004466"/>
    </source>
</evidence>
<dbReference type="OrthoDB" id="10257492at2759"/>
<dbReference type="GO" id="GO:0004161">
    <property type="term" value="F:dimethylallyltranstransferase activity"/>
    <property type="evidence" value="ECO:0007669"/>
    <property type="project" value="TreeGrafter"/>
</dbReference>
<dbReference type="Proteomes" id="UP000053237">
    <property type="component" value="Unassembled WGS sequence"/>
</dbReference>
<evidence type="ECO:0000256" key="5">
    <source>
        <dbReference type="ARBA" id="ARBA00033740"/>
    </source>
</evidence>
<evidence type="ECO:0000256" key="2">
    <source>
        <dbReference type="ARBA" id="ARBA00022679"/>
    </source>
</evidence>
<dbReference type="FunCoup" id="A0A024GRX7">
    <property type="interactions" value="397"/>
</dbReference>
<dbReference type="PROSITE" id="PS00723">
    <property type="entry name" value="POLYPRENYL_SYNTHASE_1"/>
    <property type="match status" value="1"/>
</dbReference>
<evidence type="ECO:0008006" key="9">
    <source>
        <dbReference type="Google" id="ProtNLM"/>
    </source>
</evidence>
<dbReference type="Pfam" id="PF00348">
    <property type="entry name" value="polyprenyl_synt"/>
    <property type="match status" value="1"/>
</dbReference>
<dbReference type="SFLD" id="SFLDG01017">
    <property type="entry name" value="Polyprenyl_Transferase_Like"/>
    <property type="match status" value="1"/>
</dbReference>
<dbReference type="PROSITE" id="PS00444">
    <property type="entry name" value="POLYPRENYL_SYNTHASE_2"/>
    <property type="match status" value="1"/>
</dbReference>
<dbReference type="GO" id="GO:0005737">
    <property type="term" value="C:cytoplasm"/>
    <property type="evidence" value="ECO:0007669"/>
    <property type="project" value="TreeGrafter"/>
</dbReference>
<dbReference type="PANTHER" id="PTHR11525:SF0">
    <property type="entry name" value="FARNESYL PYROPHOSPHATE SYNTHASE"/>
    <property type="match status" value="1"/>
</dbReference>
<comment type="similarity">
    <text evidence="6">Belongs to the FPP/GGPP synthase family.</text>
</comment>
<dbReference type="FunFam" id="1.10.600.10:FF:000021">
    <property type="entry name" value="Farnesyl pyrophosphate synthase"/>
    <property type="match status" value="1"/>
</dbReference>
<keyword evidence="4" id="KW-0460">Magnesium</keyword>
<keyword evidence="3" id="KW-0479">Metal-binding</keyword>
<dbReference type="GO" id="GO:0045337">
    <property type="term" value="P:farnesyl diphosphate biosynthetic process"/>
    <property type="evidence" value="ECO:0007669"/>
    <property type="project" value="TreeGrafter"/>
</dbReference>
<dbReference type="EMBL" id="CAIX01000307">
    <property type="protein sequence ID" value="CCI49531.1"/>
    <property type="molecule type" value="Genomic_DNA"/>
</dbReference>